<sequence>MGLASKDDSVTKTIMRTAATGLLLLVATACSVVPGAPGTASSGGASPSPSSAVPKVPQVSNPLDATKYEQDPCTVLTQAQAGEVFGAVRNRKAGGTVAPLCTWNDSNNSGISVGFLPKQGGLATTYENGINAGAGYFEAAPEVAGYPAAFSAVHDDRRSGGCQIAVGIRNDETFTVSALLRTSSSSYRDPCALVVKVAESAVATIKAGA</sequence>
<proteinExistence type="predicted"/>
<reference evidence="2 3" key="1">
    <citation type="submission" date="2017-10" db="EMBL/GenBank/DDBJ databases">
        <title>Sequencing the genomes of 1000 actinobacteria strains.</title>
        <authorList>
            <person name="Klenk H.-P."/>
        </authorList>
    </citation>
    <scope>NUCLEOTIDE SEQUENCE [LARGE SCALE GENOMIC DNA]</scope>
    <source>
        <strain evidence="2 3">DSM 46092</strain>
    </source>
</reference>
<evidence type="ECO:0000313" key="3">
    <source>
        <dbReference type="Proteomes" id="UP000243542"/>
    </source>
</evidence>
<feature type="region of interest" description="Disordered" evidence="1">
    <location>
        <begin position="37"/>
        <end position="64"/>
    </location>
</feature>
<evidence type="ECO:0000256" key="1">
    <source>
        <dbReference type="SAM" id="MobiDB-lite"/>
    </source>
</evidence>
<dbReference type="InterPro" id="IPR024520">
    <property type="entry name" value="DUF3558"/>
</dbReference>
<protein>
    <submittedName>
        <fullName evidence="2">Uncharacterized protein DUF3558</fullName>
    </submittedName>
</protein>
<name>A0A2A9F8U9_9PSEU</name>
<accession>A0A2A9F8U9</accession>
<keyword evidence="3" id="KW-1185">Reference proteome</keyword>
<comment type="caution">
    <text evidence="2">The sequence shown here is derived from an EMBL/GenBank/DDBJ whole genome shotgun (WGS) entry which is preliminary data.</text>
</comment>
<dbReference type="PROSITE" id="PS51257">
    <property type="entry name" value="PROKAR_LIPOPROTEIN"/>
    <property type="match status" value="1"/>
</dbReference>
<dbReference type="AlphaFoldDB" id="A0A2A9F8U9"/>
<feature type="compositionally biased region" description="Low complexity" evidence="1">
    <location>
        <begin position="37"/>
        <end position="60"/>
    </location>
</feature>
<evidence type="ECO:0000313" key="2">
    <source>
        <dbReference type="EMBL" id="PFG47774.1"/>
    </source>
</evidence>
<gene>
    <name evidence="2" type="ORF">ATK36_2828</name>
</gene>
<dbReference type="Pfam" id="PF12079">
    <property type="entry name" value="DUF3558"/>
    <property type="match status" value="1"/>
</dbReference>
<dbReference type="EMBL" id="PDJK01000002">
    <property type="protein sequence ID" value="PFG47774.1"/>
    <property type="molecule type" value="Genomic_DNA"/>
</dbReference>
<dbReference type="RefSeq" id="WP_387000380.1">
    <property type="nucleotide sequence ID" value="NZ_JBIAKZ010000014.1"/>
</dbReference>
<dbReference type="Proteomes" id="UP000243542">
    <property type="component" value="Unassembled WGS sequence"/>
</dbReference>
<organism evidence="2 3">
    <name type="scientific">Amycolatopsis sulphurea</name>
    <dbReference type="NCBI Taxonomy" id="76022"/>
    <lineage>
        <taxon>Bacteria</taxon>
        <taxon>Bacillati</taxon>
        <taxon>Actinomycetota</taxon>
        <taxon>Actinomycetes</taxon>
        <taxon>Pseudonocardiales</taxon>
        <taxon>Pseudonocardiaceae</taxon>
        <taxon>Amycolatopsis</taxon>
    </lineage>
</organism>